<dbReference type="RefSeq" id="WP_204290726.1">
    <property type="nucleotide sequence ID" value="NZ_BAAAGZ010000009.1"/>
</dbReference>
<dbReference type="EMBL" id="BOPA01000014">
    <property type="protein sequence ID" value="GIJ15178.1"/>
    <property type="molecule type" value="Genomic_DNA"/>
</dbReference>
<evidence type="ECO:0000313" key="3">
    <source>
        <dbReference type="EMBL" id="GIJ15178.1"/>
    </source>
</evidence>
<dbReference type="Pfam" id="PF18604">
    <property type="entry name" value="PreAtp-grasp"/>
    <property type="match status" value="1"/>
</dbReference>
<dbReference type="Gene3D" id="3.30.470.20">
    <property type="entry name" value="ATP-grasp fold, B domain"/>
    <property type="match status" value="1"/>
</dbReference>
<dbReference type="InterPro" id="IPR040754">
    <property type="entry name" value="PreAtp-grasp"/>
</dbReference>
<keyword evidence="4" id="KW-1185">Reference proteome</keyword>
<dbReference type="Proteomes" id="UP000647860">
    <property type="component" value="Unassembled WGS sequence"/>
</dbReference>
<accession>A0ABQ4IB77</accession>
<protein>
    <recommendedName>
        <fullName evidence="2">ATP-grasp domain-containing protein</fullName>
    </recommendedName>
</protein>
<dbReference type="InterPro" id="IPR011761">
    <property type="entry name" value="ATP-grasp"/>
</dbReference>
<dbReference type="PROSITE" id="PS50975">
    <property type="entry name" value="ATP_GRASP"/>
    <property type="match status" value="1"/>
</dbReference>
<keyword evidence="1" id="KW-0067">ATP-binding</keyword>
<gene>
    <name evidence="3" type="ORF">Vgi01_18620</name>
</gene>
<organism evidence="3 4">
    <name type="scientific">Micromonospora gifhornensis</name>
    <dbReference type="NCBI Taxonomy" id="84594"/>
    <lineage>
        <taxon>Bacteria</taxon>
        <taxon>Bacillati</taxon>
        <taxon>Actinomycetota</taxon>
        <taxon>Actinomycetes</taxon>
        <taxon>Micromonosporales</taxon>
        <taxon>Micromonosporaceae</taxon>
        <taxon>Micromonospora</taxon>
    </lineage>
</organism>
<name>A0ABQ4IB77_9ACTN</name>
<keyword evidence="1" id="KW-0547">Nucleotide-binding</keyword>
<sequence length="452" mass="48695">MTEPIDVVVPNVAEFNTRNPAVSLGPAVTDVVTRLAGHLGDYAVYWSSRRRVLVLPEGYDRHWYADVHRLLDEPAPPVVSPAPVSGMVARDLLADGAALARLRSLLTGHDEARLVTWGATAEVYLLAATLRGWGLAVRLDGVPERDYWVSRYLDSKLSCLDLAREVSEVRVPPGLLVVDNTELRGAVEHLLTRHERVIVRSPYGVGGDGSVVLQHDARGVGALWSAVERDPFLRTFPLLVQQFVAHRPGVGCPAVDLRIDDDGVREIVPTAMAVDVSRVRGVHVGTASVPAAEADRMTRIGRDIGAAAHARGFRGWMCVDFVLADDGTYYVTEINARRSGAMAAIAMLRRWGATDQVVFSHDAVTLGTRGPLSYLGDVRPVLARLWDAGVRIHPTSVRGLGFRQPALSLMAPGTDAAQARQVVEDAARELTAAVGGGERVRRPTAAAVPSAG</sequence>
<evidence type="ECO:0000259" key="2">
    <source>
        <dbReference type="PROSITE" id="PS50975"/>
    </source>
</evidence>
<evidence type="ECO:0000256" key="1">
    <source>
        <dbReference type="PROSITE-ProRule" id="PRU00409"/>
    </source>
</evidence>
<evidence type="ECO:0000313" key="4">
    <source>
        <dbReference type="Proteomes" id="UP000647860"/>
    </source>
</evidence>
<feature type="domain" description="ATP-grasp" evidence="2">
    <location>
        <begin position="161"/>
        <end position="365"/>
    </location>
</feature>
<dbReference type="SUPFAM" id="SSF56059">
    <property type="entry name" value="Glutathione synthetase ATP-binding domain-like"/>
    <property type="match status" value="1"/>
</dbReference>
<reference evidence="3 4" key="1">
    <citation type="submission" date="2021-01" db="EMBL/GenBank/DDBJ databases">
        <title>Whole genome shotgun sequence of Verrucosispora gifhornensis NBRC 16317.</title>
        <authorList>
            <person name="Komaki H."/>
            <person name="Tamura T."/>
        </authorList>
    </citation>
    <scope>NUCLEOTIDE SEQUENCE [LARGE SCALE GENOMIC DNA]</scope>
    <source>
        <strain evidence="3 4">NBRC 16317</strain>
    </source>
</reference>
<comment type="caution">
    <text evidence="3">The sequence shown here is derived from an EMBL/GenBank/DDBJ whole genome shotgun (WGS) entry which is preliminary data.</text>
</comment>
<proteinExistence type="predicted"/>